<proteinExistence type="predicted"/>
<dbReference type="RefSeq" id="WP_004663254.1">
    <property type="nucleotide sequence ID" value="NZ_BMDV01000001.1"/>
</dbReference>
<reference evidence="3" key="1">
    <citation type="submission" date="2013-02" db="EMBL/GenBank/DDBJ databases">
        <title>The Genome Sequence of Acinetobacter sp. NIPH 236.</title>
        <authorList>
            <consortium name="The Broad Institute Genome Sequencing Platform"/>
            <consortium name="The Broad Institute Genome Sequencing Center for Infectious Disease"/>
            <person name="Cerqueira G."/>
            <person name="Feldgarden M."/>
            <person name="Courvalin P."/>
            <person name="Perichon B."/>
            <person name="Grillot-Courvalin C."/>
            <person name="Clermont D."/>
            <person name="Rocha E."/>
            <person name="Yoon E.-J."/>
            <person name="Nemec A."/>
            <person name="Walker B."/>
            <person name="Young S.K."/>
            <person name="Zeng Q."/>
            <person name="Gargeya S."/>
            <person name="Fitzgerald M."/>
            <person name="Haas B."/>
            <person name="Abouelleil A."/>
            <person name="Alvarado L."/>
            <person name="Arachchi H.M."/>
            <person name="Berlin A.M."/>
            <person name="Chapman S.B."/>
            <person name="Dewar J."/>
            <person name="Goldberg J."/>
            <person name="Griggs A."/>
            <person name="Gujja S."/>
            <person name="Hansen M."/>
            <person name="Howarth C."/>
            <person name="Imamovic A."/>
            <person name="Larimer J."/>
            <person name="McCowan C."/>
            <person name="Murphy C."/>
            <person name="Neiman D."/>
            <person name="Pearson M."/>
            <person name="Priest M."/>
            <person name="Roberts A."/>
            <person name="Saif S."/>
            <person name="Shea T."/>
            <person name="Sisk P."/>
            <person name="Sykes S."/>
            <person name="Wortman J."/>
            <person name="Nusbaum C."/>
            <person name="Birren B."/>
        </authorList>
    </citation>
    <scope>NUCLEOTIDE SEQUENCE [LARGE SCALE GENOMIC DNA]</scope>
    <source>
        <strain evidence="3">NIPH 236</strain>
    </source>
</reference>
<dbReference type="Proteomes" id="UP000013190">
    <property type="component" value="Unassembled WGS sequence"/>
</dbReference>
<evidence type="ECO:0000256" key="1">
    <source>
        <dbReference type="SAM" id="SignalP"/>
    </source>
</evidence>
<reference evidence="2 3" key="2">
    <citation type="journal article" date="2016" name="Int. J. Syst. Evol. Microbiol.">
        <title>Taxonomy of haemolytic and/or proteolytic strains of the genus Acinetobacter with the proposal of Acinetobacter courvalinii sp. nov. (genomic species 14 sensu Bouvet &amp; Jeanjean), Acinetobacter dispersus sp. nov. (genomic species 17), Acinetobacter modestus sp. nov., Acinetobacter proteolyticus sp. nov. and Acinetobacter vivianii sp. nov.</title>
        <authorList>
            <person name="Nemec A."/>
            <person name="Radolfova-Krizova L."/>
            <person name="Maixnerova M."/>
            <person name="Vrestiakova E."/>
            <person name="Jezek P."/>
            <person name="Sedo O."/>
        </authorList>
    </citation>
    <scope>NUCLEOTIDE SEQUENCE [LARGE SCALE GENOMIC DNA]</scope>
    <source>
        <strain evidence="2 3">NIPH 236</strain>
    </source>
</reference>
<feature type="signal peptide" evidence="1">
    <location>
        <begin position="1"/>
        <end position="19"/>
    </location>
</feature>
<protein>
    <submittedName>
        <fullName evidence="2">Uncharacterized protein</fullName>
    </submittedName>
</protein>
<gene>
    <name evidence="2" type="ORF">F992_02623</name>
</gene>
<dbReference type="Gene3D" id="2.40.160.170">
    <property type="match status" value="1"/>
</dbReference>
<name>A0ABP2TVH3_9GAMM</name>
<accession>A0ABP2TVH3</accession>
<evidence type="ECO:0000313" key="2">
    <source>
        <dbReference type="EMBL" id="ENU26286.1"/>
    </source>
</evidence>
<dbReference type="EMBL" id="APOJ01000027">
    <property type="protein sequence ID" value="ENU26286.1"/>
    <property type="molecule type" value="Genomic_DNA"/>
</dbReference>
<organism evidence="2 3">
    <name type="scientific">Acinetobacter modestus</name>
    <dbReference type="NCBI Taxonomy" id="1776740"/>
    <lineage>
        <taxon>Bacteria</taxon>
        <taxon>Pseudomonadati</taxon>
        <taxon>Pseudomonadota</taxon>
        <taxon>Gammaproteobacteria</taxon>
        <taxon>Moraxellales</taxon>
        <taxon>Moraxellaceae</taxon>
        <taxon>Acinetobacter</taxon>
    </lineage>
</organism>
<evidence type="ECO:0000313" key="3">
    <source>
        <dbReference type="Proteomes" id="UP000013190"/>
    </source>
</evidence>
<comment type="caution">
    <text evidence="2">The sequence shown here is derived from an EMBL/GenBank/DDBJ whole genome shotgun (WGS) entry which is preliminary data.</text>
</comment>
<dbReference type="GeneID" id="92835983"/>
<keyword evidence="3" id="KW-1185">Reference proteome</keyword>
<keyword evidence="1" id="KW-0732">Signal</keyword>
<sequence>MNKSIFACGLGLISSSVFAELNVQETRQDTVPISTPVVGVVATAKQPVAESIIPNTPLLEQSFTSVHTEVPSNVAELVEGETTNKHILGLSYSRDSKPFFVFAEGGIFGFGGGIGFSPNSYIDLTASFNKGSWKDVEFSSLELIDGTKYKLDIDTDVKSLYANIRPFAGSFHLTVGLVNQNNKFNGSIEPSKFIPEDMDIEKIEPEYVFDDAMFDANEVGKVYGSLHYKKKTMPYIGIGWSPALTKRFGLTTQIGALYAGKPTIELYPENGNLAVQDKNHTTTLGVALEAEKEAYNSKLEWFPVAKLGLWLRF</sequence>
<feature type="chain" id="PRO_5046142635" evidence="1">
    <location>
        <begin position="20"/>
        <end position="313"/>
    </location>
</feature>